<dbReference type="InterPro" id="IPR003675">
    <property type="entry name" value="Rce1/LyrA-like_dom"/>
</dbReference>
<evidence type="ECO:0000259" key="2">
    <source>
        <dbReference type="Pfam" id="PF02517"/>
    </source>
</evidence>
<feature type="transmembrane region" description="Helical" evidence="1">
    <location>
        <begin position="87"/>
        <end position="110"/>
    </location>
</feature>
<keyword evidence="1" id="KW-0812">Transmembrane</keyword>
<evidence type="ECO:0000313" key="3">
    <source>
        <dbReference type="EMBL" id="PHM64176.1"/>
    </source>
</evidence>
<accession>A0A2D0KLA4</accession>
<dbReference type="GO" id="GO:0004175">
    <property type="term" value="F:endopeptidase activity"/>
    <property type="evidence" value="ECO:0007669"/>
    <property type="project" value="UniProtKB-ARBA"/>
</dbReference>
<dbReference type="EMBL" id="NJAJ01000035">
    <property type="protein sequence ID" value="PHM64176.1"/>
    <property type="molecule type" value="Genomic_DNA"/>
</dbReference>
<keyword evidence="1" id="KW-0472">Membrane</keyword>
<name>A0A2D0KLA4_9GAMM</name>
<evidence type="ECO:0000313" key="4">
    <source>
        <dbReference type="Proteomes" id="UP000222366"/>
    </source>
</evidence>
<dbReference type="GO" id="GO:0080120">
    <property type="term" value="P:CAAX-box protein maturation"/>
    <property type="evidence" value="ECO:0007669"/>
    <property type="project" value="UniProtKB-ARBA"/>
</dbReference>
<feature type="transmembrane region" description="Helical" evidence="1">
    <location>
        <begin position="178"/>
        <end position="195"/>
    </location>
</feature>
<keyword evidence="4" id="KW-1185">Reference proteome</keyword>
<evidence type="ECO:0000256" key="1">
    <source>
        <dbReference type="SAM" id="Phobius"/>
    </source>
</evidence>
<dbReference type="Pfam" id="PF02517">
    <property type="entry name" value="Rce1-like"/>
    <property type="match status" value="1"/>
</dbReference>
<dbReference type="Proteomes" id="UP000222366">
    <property type="component" value="Unassembled WGS sequence"/>
</dbReference>
<gene>
    <name evidence="3" type="ORF">Xsto_03285</name>
</gene>
<protein>
    <submittedName>
        <fullName evidence="3">Tir</fullName>
    </submittedName>
</protein>
<reference evidence="3 4" key="1">
    <citation type="journal article" date="2017" name="Nat. Microbiol.">
        <title>Natural product diversity associated with the nematode symbionts Photorhabdus and Xenorhabdus.</title>
        <authorList>
            <person name="Tobias N.J."/>
            <person name="Wolff H."/>
            <person name="Djahanschiri B."/>
            <person name="Grundmann F."/>
            <person name="Kronenwerth M."/>
            <person name="Shi Y.M."/>
            <person name="Simonyi S."/>
            <person name="Grun P."/>
            <person name="Shapiro-Ilan D."/>
            <person name="Pidot S.J."/>
            <person name="Stinear T.P."/>
            <person name="Ebersberger I."/>
            <person name="Bode H.B."/>
        </authorList>
    </citation>
    <scope>NUCLEOTIDE SEQUENCE [LARGE SCALE GENOMIC DNA]</scope>
    <source>
        <strain evidence="3 4">DSM 17904</strain>
    </source>
</reference>
<feature type="transmembrane region" description="Helical" evidence="1">
    <location>
        <begin position="12"/>
        <end position="32"/>
    </location>
</feature>
<organism evidence="3 4">
    <name type="scientific">Xenorhabdus stockiae</name>
    <dbReference type="NCBI Taxonomy" id="351614"/>
    <lineage>
        <taxon>Bacteria</taxon>
        <taxon>Pseudomonadati</taxon>
        <taxon>Pseudomonadota</taxon>
        <taxon>Gammaproteobacteria</taxon>
        <taxon>Enterobacterales</taxon>
        <taxon>Morganellaceae</taxon>
        <taxon>Xenorhabdus</taxon>
    </lineage>
</organism>
<feature type="transmembrane region" description="Helical" evidence="1">
    <location>
        <begin position="154"/>
        <end position="172"/>
    </location>
</feature>
<dbReference type="RefSeq" id="WP_169926664.1">
    <property type="nucleotide sequence ID" value="NZ_CAWNRH010000110.1"/>
</dbReference>
<feature type="transmembrane region" description="Helical" evidence="1">
    <location>
        <begin position="47"/>
        <end position="67"/>
    </location>
</feature>
<comment type="caution">
    <text evidence="3">The sequence shown here is derived from an EMBL/GenBank/DDBJ whole genome shotgun (WGS) entry which is preliminary data.</text>
</comment>
<feature type="transmembrane region" description="Helical" evidence="1">
    <location>
        <begin position="202"/>
        <end position="220"/>
    </location>
</feature>
<dbReference type="AlphaFoldDB" id="A0A2D0KLA4"/>
<feature type="domain" description="CAAX prenyl protease 2/Lysostaphin resistance protein A-like" evidence="2">
    <location>
        <begin position="122"/>
        <end position="208"/>
    </location>
</feature>
<keyword evidence="1" id="KW-1133">Transmembrane helix</keyword>
<feature type="transmembrane region" description="Helical" evidence="1">
    <location>
        <begin position="122"/>
        <end position="142"/>
    </location>
</feature>
<sequence length="221" mass="25634">MNLSWRQVIRFFILLLSPIIVECIAIAIAYGVDSLPFFDWYWCYTYWYYRAFVLWLTMALVVLFLTWPYRRWIADLPLGNLKNFSSFWLAIGVAILLCLTFYGFGILYFTPSEHMLAEYDSASLWIYLSFILFPPVINEIIFRGMLLNAFKSEYPWTLWMGTFITASIFAGMSMEEPYISNFVQNFILGILLTIARIRSGGLLLPILLSIEAALIAVILIS</sequence>
<proteinExistence type="predicted"/>